<evidence type="ECO:0000256" key="1">
    <source>
        <dbReference type="SAM" id="MobiDB-lite"/>
    </source>
</evidence>
<dbReference type="Pfam" id="PF13432">
    <property type="entry name" value="TPR_16"/>
    <property type="match status" value="1"/>
</dbReference>
<dbReference type="EMBL" id="VMBG01000001">
    <property type="protein sequence ID" value="TSJ78592.1"/>
    <property type="molecule type" value="Genomic_DNA"/>
</dbReference>
<proteinExistence type="predicted"/>
<feature type="region of interest" description="Disordered" evidence="1">
    <location>
        <begin position="28"/>
        <end position="61"/>
    </location>
</feature>
<dbReference type="InterPro" id="IPR011990">
    <property type="entry name" value="TPR-like_helical_dom_sf"/>
</dbReference>
<dbReference type="InterPro" id="IPR019734">
    <property type="entry name" value="TPR_rpt"/>
</dbReference>
<dbReference type="SUPFAM" id="SSF48452">
    <property type="entry name" value="TPR-like"/>
    <property type="match status" value="1"/>
</dbReference>
<sequence length="433" mass="48203">MKSFLLILGGLVSVPAIYASTETHAAAPVPHAEVESAPTHAAPEHGPEKSAPSEAHATTPAATSEEIASLLRIGEAKSQQQDWASAELAYGQVLAAGRLATNAQVRAGLLGLARVYRGDRRLTKATAVYERYIKEYPDDEQLPVVYLELGRCLRALGAHRLAIARFYSVLNSTLKLPEEGSDNYRQLARTAQFEIAETYFQSGDYEQSYRFFSRLRLLDLAPADRARAAFKSAYSLNLKGDFEKTVTQLRAYLSLYPEGEDAPESRYLLSVSLRRLGRNQESLAATMDLLKIEKSRTDANPKTWSYWQRKTGNQLANEFYEQGEITTALAIYQCLRELGGPPDWLLPVQYQIGLCQERLHQPELARATYQSILDSLRLPSADSTRNSAVSTDITTMVTWRIQHLDWLEPTEKRLMLFSTPSTSSPPAVASTTP</sequence>
<organism evidence="3 4">
    <name type="scientific">Rariglobus hedericola</name>
    <dbReference type="NCBI Taxonomy" id="2597822"/>
    <lineage>
        <taxon>Bacteria</taxon>
        <taxon>Pseudomonadati</taxon>
        <taxon>Verrucomicrobiota</taxon>
        <taxon>Opitutia</taxon>
        <taxon>Opitutales</taxon>
        <taxon>Opitutaceae</taxon>
        <taxon>Rariglobus</taxon>
    </lineage>
</organism>
<comment type="caution">
    <text evidence="3">The sequence shown here is derived from an EMBL/GenBank/DDBJ whole genome shotgun (WGS) entry which is preliminary data.</text>
</comment>
<feature type="signal peptide" evidence="2">
    <location>
        <begin position="1"/>
        <end position="25"/>
    </location>
</feature>
<keyword evidence="2" id="KW-0732">Signal</keyword>
<keyword evidence="4" id="KW-1185">Reference proteome</keyword>
<gene>
    <name evidence="3" type="ORF">FPL22_04630</name>
</gene>
<protein>
    <submittedName>
        <fullName evidence="3">Tetratricopeptide repeat protein</fullName>
    </submittedName>
</protein>
<dbReference type="Gene3D" id="1.25.40.10">
    <property type="entry name" value="Tetratricopeptide repeat domain"/>
    <property type="match status" value="3"/>
</dbReference>
<evidence type="ECO:0000313" key="3">
    <source>
        <dbReference type="EMBL" id="TSJ78592.1"/>
    </source>
</evidence>
<dbReference type="OrthoDB" id="187593at2"/>
<evidence type="ECO:0000313" key="4">
    <source>
        <dbReference type="Proteomes" id="UP000315648"/>
    </source>
</evidence>
<reference evidence="3 4" key="1">
    <citation type="submission" date="2019-07" db="EMBL/GenBank/DDBJ databases">
        <title>Description of 53C-WASEF.</title>
        <authorList>
            <person name="Pitt A."/>
            <person name="Hahn M.W."/>
        </authorList>
    </citation>
    <scope>NUCLEOTIDE SEQUENCE [LARGE SCALE GENOMIC DNA]</scope>
    <source>
        <strain evidence="3 4">53C-WASEF</strain>
    </source>
</reference>
<name>A0A556QPR6_9BACT</name>
<dbReference type="Proteomes" id="UP000315648">
    <property type="component" value="Unassembled WGS sequence"/>
</dbReference>
<dbReference type="AlphaFoldDB" id="A0A556QPR6"/>
<dbReference type="Pfam" id="PF13174">
    <property type="entry name" value="TPR_6"/>
    <property type="match status" value="2"/>
</dbReference>
<feature type="chain" id="PRO_5022183973" evidence="2">
    <location>
        <begin position="26"/>
        <end position="433"/>
    </location>
</feature>
<accession>A0A556QPR6</accession>
<evidence type="ECO:0000256" key="2">
    <source>
        <dbReference type="SAM" id="SignalP"/>
    </source>
</evidence>
<dbReference type="RefSeq" id="WP_144228933.1">
    <property type="nucleotide sequence ID" value="NZ_CBCRVV010000002.1"/>
</dbReference>